<keyword evidence="4 6" id="KW-0472">Membrane</keyword>
<feature type="transmembrane region" description="Helical" evidence="6">
    <location>
        <begin position="281"/>
        <end position="302"/>
    </location>
</feature>
<dbReference type="InterPro" id="IPR052524">
    <property type="entry name" value="MFS_Cyanate_Porter"/>
</dbReference>
<dbReference type="PANTHER" id="PTHR23523">
    <property type="match status" value="1"/>
</dbReference>
<proteinExistence type="predicted"/>
<keyword evidence="2 6" id="KW-0812">Transmembrane</keyword>
<keyword evidence="9" id="KW-1185">Reference proteome</keyword>
<feature type="transmembrane region" description="Helical" evidence="6">
    <location>
        <begin position="243"/>
        <end position="261"/>
    </location>
</feature>
<gene>
    <name evidence="8" type="ORF">ACFP2T_06635</name>
</gene>
<name>A0ABW1K293_9ACTN</name>
<feature type="compositionally biased region" description="Low complexity" evidence="5">
    <location>
        <begin position="1"/>
        <end position="10"/>
    </location>
</feature>
<evidence type="ECO:0000256" key="4">
    <source>
        <dbReference type="ARBA" id="ARBA00023136"/>
    </source>
</evidence>
<reference evidence="9" key="1">
    <citation type="journal article" date="2019" name="Int. J. Syst. Evol. Microbiol.">
        <title>The Global Catalogue of Microorganisms (GCM) 10K type strain sequencing project: providing services to taxonomists for standard genome sequencing and annotation.</title>
        <authorList>
            <consortium name="The Broad Institute Genomics Platform"/>
            <consortium name="The Broad Institute Genome Sequencing Center for Infectious Disease"/>
            <person name="Wu L."/>
            <person name="Ma J."/>
        </authorList>
    </citation>
    <scope>NUCLEOTIDE SEQUENCE [LARGE SCALE GENOMIC DNA]</scope>
    <source>
        <strain evidence="9">ZS-35-S2</strain>
    </source>
</reference>
<feature type="region of interest" description="Disordered" evidence="5">
    <location>
        <begin position="1"/>
        <end position="34"/>
    </location>
</feature>
<accession>A0ABW1K293</accession>
<dbReference type="EMBL" id="JBHSPR010000007">
    <property type="protein sequence ID" value="MFC6015866.1"/>
    <property type="molecule type" value="Genomic_DNA"/>
</dbReference>
<comment type="caution">
    <text evidence="8">The sequence shown here is derived from an EMBL/GenBank/DDBJ whole genome shotgun (WGS) entry which is preliminary data.</text>
</comment>
<feature type="transmembrane region" description="Helical" evidence="6">
    <location>
        <begin position="197"/>
        <end position="216"/>
    </location>
</feature>
<evidence type="ECO:0000313" key="9">
    <source>
        <dbReference type="Proteomes" id="UP001596203"/>
    </source>
</evidence>
<feature type="transmembrane region" description="Helical" evidence="6">
    <location>
        <begin position="334"/>
        <end position="356"/>
    </location>
</feature>
<sequence length="423" mass="42485">MGDPADVAPGGTAGVAPGGTAGVAPGGSADGPSGRPGSIRHGWLTLLGIVLLALNLRAAIAAVPPLLPDLQVDLGLGRGAAGLLTTLPVLCFGLLSPLAALLGRRIGIELALLGAMLGIVVGSLTRTLPHAGWLFVGTAIIGAGITVGNVLVPSAVKQHFAGRPGLATGLSTASLTTGATLAAAVSAPLAYGVGLGWRGSLLALGGLATIAVLGWLPQLRRRHQTVTSTASGDGRGSILRSPVTWQLALFMGTQSMLYYAMLTWLPSLLRDQGVDPTRAGAALALFNLLGIGTALLVPTLAVRRRDQRGLALVVCAGWAVGLIGLLTVPSLYPLWTSVAGLAQGAAISLTLTLLVLRARTPGSARELSGAVQSVGYLLGATGPVLVGWLRDLSTGWGVPLAALTVVTVGMAVSALGAGRNRQV</sequence>
<feature type="domain" description="Major facilitator superfamily (MFS) profile" evidence="7">
    <location>
        <begin position="41"/>
        <end position="421"/>
    </location>
</feature>
<evidence type="ECO:0000256" key="2">
    <source>
        <dbReference type="ARBA" id="ARBA00022692"/>
    </source>
</evidence>
<feature type="transmembrane region" description="Helical" evidence="6">
    <location>
        <begin position="309"/>
        <end position="328"/>
    </location>
</feature>
<organism evidence="8 9">
    <name type="scientific">Plantactinospora solaniradicis</name>
    <dbReference type="NCBI Taxonomy" id="1723736"/>
    <lineage>
        <taxon>Bacteria</taxon>
        <taxon>Bacillati</taxon>
        <taxon>Actinomycetota</taxon>
        <taxon>Actinomycetes</taxon>
        <taxon>Micromonosporales</taxon>
        <taxon>Micromonosporaceae</taxon>
        <taxon>Plantactinospora</taxon>
    </lineage>
</organism>
<feature type="transmembrane region" description="Helical" evidence="6">
    <location>
        <begin position="396"/>
        <end position="417"/>
    </location>
</feature>
<dbReference type="SUPFAM" id="SSF103473">
    <property type="entry name" value="MFS general substrate transporter"/>
    <property type="match status" value="1"/>
</dbReference>
<dbReference type="RefSeq" id="WP_377418539.1">
    <property type="nucleotide sequence ID" value="NZ_JBHSPR010000007.1"/>
</dbReference>
<dbReference type="PROSITE" id="PS50850">
    <property type="entry name" value="MFS"/>
    <property type="match status" value="1"/>
</dbReference>
<evidence type="ECO:0000313" key="8">
    <source>
        <dbReference type="EMBL" id="MFC6015866.1"/>
    </source>
</evidence>
<feature type="compositionally biased region" description="Gly residues" evidence="5">
    <location>
        <begin position="11"/>
        <end position="29"/>
    </location>
</feature>
<feature type="transmembrane region" description="Helical" evidence="6">
    <location>
        <begin position="164"/>
        <end position="191"/>
    </location>
</feature>
<feature type="transmembrane region" description="Helical" evidence="6">
    <location>
        <begin position="43"/>
        <end position="67"/>
    </location>
</feature>
<evidence type="ECO:0000259" key="7">
    <source>
        <dbReference type="PROSITE" id="PS50850"/>
    </source>
</evidence>
<evidence type="ECO:0000256" key="1">
    <source>
        <dbReference type="ARBA" id="ARBA00004651"/>
    </source>
</evidence>
<comment type="subcellular location">
    <subcellularLocation>
        <location evidence="1">Cell membrane</location>
        <topology evidence="1">Multi-pass membrane protein</topology>
    </subcellularLocation>
</comment>
<dbReference type="Proteomes" id="UP001596203">
    <property type="component" value="Unassembled WGS sequence"/>
</dbReference>
<protein>
    <submittedName>
        <fullName evidence="8">CynX/NimT family MFS transporter</fullName>
    </submittedName>
</protein>
<keyword evidence="3 6" id="KW-1133">Transmembrane helix</keyword>
<dbReference type="PANTHER" id="PTHR23523:SF2">
    <property type="entry name" value="2-NITROIMIDAZOLE TRANSPORTER"/>
    <property type="match status" value="1"/>
</dbReference>
<dbReference type="Pfam" id="PF07690">
    <property type="entry name" value="MFS_1"/>
    <property type="match status" value="1"/>
</dbReference>
<feature type="transmembrane region" description="Helical" evidence="6">
    <location>
        <begin position="131"/>
        <end position="152"/>
    </location>
</feature>
<evidence type="ECO:0000256" key="6">
    <source>
        <dbReference type="SAM" id="Phobius"/>
    </source>
</evidence>
<feature type="transmembrane region" description="Helical" evidence="6">
    <location>
        <begin position="106"/>
        <end position="125"/>
    </location>
</feature>
<dbReference type="InterPro" id="IPR036259">
    <property type="entry name" value="MFS_trans_sf"/>
</dbReference>
<dbReference type="Gene3D" id="1.20.1250.20">
    <property type="entry name" value="MFS general substrate transporter like domains"/>
    <property type="match status" value="1"/>
</dbReference>
<feature type="transmembrane region" description="Helical" evidence="6">
    <location>
        <begin position="79"/>
        <end position="99"/>
    </location>
</feature>
<dbReference type="InterPro" id="IPR011701">
    <property type="entry name" value="MFS"/>
</dbReference>
<dbReference type="CDD" id="cd17339">
    <property type="entry name" value="MFS_NIMT_CynX_like"/>
    <property type="match status" value="1"/>
</dbReference>
<evidence type="ECO:0000256" key="5">
    <source>
        <dbReference type="SAM" id="MobiDB-lite"/>
    </source>
</evidence>
<feature type="transmembrane region" description="Helical" evidence="6">
    <location>
        <begin position="368"/>
        <end position="390"/>
    </location>
</feature>
<evidence type="ECO:0000256" key="3">
    <source>
        <dbReference type="ARBA" id="ARBA00022989"/>
    </source>
</evidence>
<dbReference type="InterPro" id="IPR020846">
    <property type="entry name" value="MFS_dom"/>
</dbReference>